<dbReference type="EC" id="2.1.1.-" evidence="6"/>
<evidence type="ECO:0000313" key="8">
    <source>
        <dbReference type="Proteomes" id="UP000024635"/>
    </source>
</evidence>
<dbReference type="GO" id="GO:0033553">
    <property type="term" value="C:rDNA heterochromatin"/>
    <property type="evidence" value="ECO:0007669"/>
    <property type="project" value="TreeGrafter"/>
</dbReference>
<evidence type="ECO:0000256" key="6">
    <source>
        <dbReference type="RuleBase" id="RU365074"/>
    </source>
</evidence>
<comment type="caution">
    <text evidence="7">The sequence shown here is derived from an EMBL/GenBank/DDBJ whole genome shotgun (WGS) entry which is preliminary data.</text>
</comment>
<dbReference type="GO" id="GO:0046015">
    <property type="term" value="P:regulation of transcription by glucose"/>
    <property type="evidence" value="ECO:0007669"/>
    <property type="project" value="TreeGrafter"/>
</dbReference>
<dbReference type="Pfam" id="PF05148">
    <property type="entry name" value="Methyltransf_8"/>
    <property type="match status" value="1"/>
</dbReference>
<comment type="function">
    <text evidence="6">Probable methyltransferase required to silence rDNA.</text>
</comment>
<gene>
    <name evidence="7" type="primary">Acey_s0131.g1647</name>
    <name evidence="7" type="synonym">Acey-T07A9.8</name>
    <name evidence="7" type="ORF">Y032_0131g1647</name>
</gene>
<dbReference type="EMBL" id="JARK01001467">
    <property type="protein sequence ID" value="EYB98471.1"/>
    <property type="molecule type" value="Genomic_DNA"/>
</dbReference>
<keyword evidence="2 6" id="KW-0489">Methyltransferase</keyword>
<dbReference type="PANTHER" id="PTHR12787">
    <property type="entry name" value="RIBOSOMAL RNA-PROCESSING PROTEIN 8"/>
    <property type="match status" value="1"/>
</dbReference>
<dbReference type="GO" id="GO:0032259">
    <property type="term" value="P:methylation"/>
    <property type="evidence" value="ECO:0007669"/>
    <property type="project" value="UniProtKB-KW"/>
</dbReference>
<dbReference type="Gene3D" id="1.10.10.2150">
    <property type="entry name" value="Ribosomal RNA-processing protein 8, N-terminal domain"/>
    <property type="match status" value="1"/>
</dbReference>
<keyword evidence="5 6" id="KW-0539">Nucleus</keyword>
<sequence length="109" mass="12789">MPEASIFCNDCSFVADFFFHCRTILTISYNLELFRFLNEQLYTMTGSEALEYFRQDPNAFRCYHNGFAEQVWFELCSRTICHRISFRFSTGTASQLRNRVVPENNVGTV</sequence>
<proteinExistence type="inferred from homology"/>
<evidence type="ECO:0000256" key="4">
    <source>
        <dbReference type="ARBA" id="ARBA00022691"/>
    </source>
</evidence>
<dbReference type="GO" id="GO:0000183">
    <property type="term" value="P:rDNA heterochromatin formation"/>
    <property type="evidence" value="ECO:0007669"/>
    <property type="project" value="TreeGrafter"/>
</dbReference>
<dbReference type="GO" id="GO:0042149">
    <property type="term" value="P:cellular response to glucose starvation"/>
    <property type="evidence" value="ECO:0007669"/>
    <property type="project" value="TreeGrafter"/>
</dbReference>
<dbReference type="GO" id="GO:0006364">
    <property type="term" value="P:rRNA processing"/>
    <property type="evidence" value="ECO:0007669"/>
    <property type="project" value="UniProtKB-UniRule"/>
</dbReference>
<keyword evidence="3 6" id="KW-0808">Transferase</keyword>
<reference evidence="8" key="1">
    <citation type="journal article" date="2015" name="Nat. Genet.">
        <title>The genome and transcriptome of the zoonotic hookworm Ancylostoma ceylanicum identify infection-specific gene families.</title>
        <authorList>
            <person name="Schwarz E.M."/>
            <person name="Hu Y."/>
            <person name="Antoshechkin I."/>
            <person name="Miller M.M."/>
            <person name="Sternberg P.W."/>
            <person name="Aroian R.V."/>
        </authorList>
    </citation>
    <scope>NUCLEOTIDE SEQUENCE</scope>
    <source>
        <strain evidence="8">HY135</strain>
    </source>
</reference>
<dbReference type="GO" id="GO:0005677">
    <property type="term" value="C:chromatin silencing complex"/>
    <property type="evidence" value="ECO:0007669"/>
    <property type="project" value="TreeGrafter"/>
</dbReference>
<dbReference type="OrthoDB" id="10258825at2759"/>
<keyword evidence="8" id="KW-1185">Reference proteome</keyword>
<organism evidence="7 8">
    <name type="scientific">Ancylostoma ceylanicum</name>
    <dbReference type="NCBI Taxonomy" id="53326"/>
    <lineage>
        <taxon>Eukaryota</taxon>
        <taxon>Metazoa</taxon>
        <taxon>Ecdysozoa</taxon>
        <taxon>Nematoda</taxon>
        <taxon>Chromadorea</taxon>
        <taxon>Rhabditida</taxon>
        <taxon>Rhabditina</taxon>
        <taxon>Rhabditomorpha</taxon>
        <taxon>Strongyloidea</taxon>
        <taxon>Ancylostomatidae</taxon>
        <taxon>Ancylostomatinae</taxon>
        <taxon>Ancylostoma</taxon>
    </lineage>
</organism>
<dbReference type="GO" id="GO:0008168">
    <property type="term" value="F:methyltransferase activity"/>
    <property type="evidence" value="ECO:0007669"/>
    <property type="project" value="UniProtKB-KW"/>
</dbReference>
<evidence type="ECO:0000256" key="5">
    <source>
        <dbReference type="ARBA" id="ARBA00023242"/>
    </source>
</evidence>
<evidence type="ECO:0000313" key="7">
    <source>
        <dbReference type="EMBL" id="EYB98471.1"/>
    </source>
</evidence>
<comment type="subcellular location">
    <subcellularLocation>
        <location evidence="6">Nucleus</location>
        <location evidence="6">Nucleolus</location>
    </subcellularLocation>
</comment>
<comment type="similarity">
    <text evidence="6">Belongs to the methyltransferase superfamily. RRP8 family.</text>
</comment>
<protein>
    <recommendedName>
        <fullName evidence="6">Ribosomal RNA-processing protein 8</fullName>
        <ecNumber evidence="6">2.1.1.-</ecNumber>
    </recommendedName>
</protein>
<evidence type="ECO:0000256" key="2">
    <source>
        <dbReference type="ARBA" id="ARBA00022603"/>
    </source>
</evidence>
<keyword evidence="1 6" id="KW-0698">rRNA processing</keyword>
<evidence type="ECO:0000256" key="1">
    <source>
        <dbReference type="ARBA" id="ARBA00022552"/>
    </source>
</evidence>
<dbReference type="InterPro" id="IPR007823">
    <property type="entry name" value="RRP8"/>
</dbReference>
<dbReference type="AlphaFoldDB" id="A0A016T751"/>
<name>A0A016T751_9BILA</name>
<dbReference type="Proteomes" id="UP000024635">
    <property type="component" value="Unassembled WGS sequence"/>
</dbReference>
<dbReference type="InterPro" id="IPR042036">
    <property type="entry name" value="RRP8_N"/>
</dbReference>
<keyword evidence="4 6" id="KW-0949">S-adenosyl-L-methionine</keyword>
<evidence type="ECO:0000256" key="3">
    <source>
        <dbReference type="ARBA" id="ARBA00022679"/>
    </source>
</evidence>
<accession>A0A016T751</accession>
<dbReference type="PANTHER" id="PTHR12787:SF0">
    <property type="entry name" value="RIBOSOMAL RNA-PROCESSING PROTEIN 8"/>
    <property type="match status" value="1"/>
</dbReference>
<dbReference type="GO" id="GO:0005730">
    <property type="term" value="C:nucleolus"/>
    <property type="evidence" value="ECO:0007669"/>
    <property type="project" value="UniProtKB-SubCell"/>
</dbReference>